<sequence>MRAIGVDAGSNQVVDIRDIYRPDGPVQHLSFEQGGQSAQKPPHRLQGTKLPSIFFAWRNLNWHLSSQSAPFGGDQNRRRDFYNQSFHSMVAFAPSFFDHVMPSIR</sequence>
<reference evidence="1" key="1">
    <citation type="submission" date="2018-07" db="EMBL/GenBank/DDBJ databases">
        <title>Complete genome sequence of Sphingomonas bisphenolicum strain AO1, a bisphenol A degradative bacterium isolated from Japanese farm field.</title>
        <authorList>
            <person name="Murakami M."/>
            <person name="Koh M."/>
            <person name="Koba S."/>
            <person name="Matsumura Y."/>
        </authorList>
    </citation>
    <scope>NUCLEOTIDE SEQUENCE</scope>
    <source>
        <strain evidence="1">AO1</strain>
    </source>
</reference>
<keyword evidence="2" id="KW-1185">Reference proteome</keyword>
<evidence type="ECO:0000313" key="1">
    <source>
        <dbReference type="EMBL" id="BBF71417.1"/>
    </source>
</evidence>
<organism evidence="1 2">
    <name type="scientific">Sphingomonas bisphenolicum</name>
    <dbReference type="NCBI Taxonomy" id="296544"/>
    <lineage>
        <taxon>Bacteria</taxon>
        <taxon>Pseudomonadati</taxon>
        <taxon>Pseudomonadota</taxon>
        <taxon>Alphaproteobacteria</taxon>
        <taxon>Sphingomonadales</taxon>
        <taxon>Sphingomonadaceae</taxon>
        <taxon>Sphingomonas</taxon>
    </lineage>
</organism>
<dbReference type="Proteomes" id="UP001059971">
    <property type="component" value="Chromosome 1"/>
</dbReference>
<proteinExistence type="predicted"/>
<name>A0ABM7G282_9SPHN</name>
<evidence type="ECO:0000313" key="2">
    <source>
        <dbReference type="Proteomes" id="UP001059971"/>
    </source>
</evidence>
<protein>
    <submittedName>
        <fullName evidence="1">Uncharacterized protein</fullName>
    </submittedName>
</protein>
<gene>
    <name evidence="1" type="ORF">SBA_ch1_36170</name>
</gene>
<accession>A0ABM7G282</accession>
<dbReference type="EMBL" id="AP018817">
    <property type="protein sequence ID" value="BBF71417.1"/>
    <property type="molecule type" value="Genomic_DNA"/>
</dbReference>